<reference evidence="1 2" key="1">
    <citation type="submission" date="2019-06" db="EMBL/GenBank/DDBJ databases">
        <title>Whole genome shotgun sequence of Halomonas halmophila NBRC 15537.</title>
        <authorList>
            <person name="Hosoyama A."/>
            <person name="Uohara A."/>
            <person name="Ohji S."/>
            <person name="Ichikawa N."/>
        </authorList>
    </citation>
    <scope>NUCLEOTIDE SEQUENCE [LARGE SCALE GENOMIC DNA]</scope>
    <source>
        <strain evidence="1 2">NBRC 15537</strain>
    </source>
</reference>
<proteinExistence type="predicted"/>
<dbReference type="AlphaFoldDB" id="A0A4Y4F350"/>
<keyword evidence="2" id="KW-1185">Reference proteome</keyword>
<organism evidence="1 2">
    <name type="scientific">Halomonas halmophila</name>
    <dbReference type="NCBI Taxonomy" id="252"/>
    <lineage>
        <taxon>Bacteria</taxon>
        <taxon>Pseudomonadati</taxon>
        <taxon>Pseudomonadota</taxon>
        <taxon>Gammaproteobacteria</taxon>
        <taxon>Oceanospirillales</taxon>
        <taxon>Halomonadaceae</taxon>
        <taxon>Halomonas</taxon>
    </lineage>
</organism>
<protein>
    <submittedName>
        <fullName evidence="1">Uncharacterized protein</fullName>
    </submittedName>
</protein>
<sequence length="101" mass="11011">MLEQTSESALPLTYRQMTEVLGLTPPRTIQRLTDALEVLMRDDVANGRPMVAALVISQRGEGLPAAGFFELAAELGRLPVDPALQAEAYRAEYQRALAARA</sequence>
<dbReference type="EMBL" id="BJOC01000018">
    <property type="protein sequence ID" value="GED22274.1"/>
    <property type="molecule type" value="Genomic_DNA"/>
</dbReference>
<accession>A0A4Y4F350</accession>
<gene>
    <name evidence="1" type="ORF">HHA01_12510</name>
</gene>
<name>A0A4Y4F350_9GAMM</name>
<evidence type="ECO:0000313" key="1">
    <source>
        <dbReference type="EMBL" id="GED22274.1"/>
    </source>
</evidence>
<comment type="caution">
    <text evidence="1">The sequence shown here is derived from an EMBL/GenBank/DDBJ whole genome shotgun (WGS) entry which is preliminary data.</text>
</comment>
<evidence type="ECO:0000313" key="2">
    <source>
        <dbReference type="Proteomes" id="UP000319812"/>
    </source>
</evidence>
<dbReference type="Proteomes" id="UP000319812">
    <property type="component" value="Unassembled WGS sequence"/>
</dbReference>